<comment type="caution">
    <text evidence="1">The sequence shown here is derived from an EMBL/GenBank/DDBJ whole genome shotgun (WGS) entry which is preliminary data.</text>
</comment>
<proteinExistence type="predicted"/>
<dbReference type="Proteomes" id="UP001385951">
    <property type="component" value="Unassembled WGS sequence"/>
</dbReference>
<sequence length="216" mass="23543">MTKPLSYTPSGLSSKIRNIKVLSRKETSPPLAKIFISNCTSESSSGGNPLAEPVARGDGYEMLNKVAALQVCETFLATQPSTPSLPNPRAFVYVSAEDIFRPFISARYINTKRETELSIRSMVRERPEASVREVFIRPSLIYHPHFRPLTSPVAALLDLSATIHSAIPRGLPSPAALLRTIASTFTSPVRIPSEFFAVRFCGERVDNSAGPCGSCC</sequence>
<gene>
    <name evidence="1" type="ORF">QCA50_003085</name>
</gene>
<protein>
    <submittedName>
        <fullName evidence="1">Uncharacterized protein</fullName>
    </submittedName>
</protein>
<evidence type="ECO:0000313" key="2">
    <source>
        <dbReference type="Proteomes" id="UP001385951"/>
    </source>
</evidence>
<accession>A0AAW0GLL0</accession>
<name>A0AAW0GLL0_9APHY</name>
<dbReference type="EMBL" id="JASBNA010000003">
    <property type="protein sequence ID" value="KAK7693517.1"/>
    <property type="molecule type" value="Genomic_DNA"/>
</dbReference>
<organism evidence="1 2">
    <name type="scientific">Cerrena zonata</name>
    <dbReference type="NCBI Taxonomy" id="2478898"/>
    <lineage>
        <taxon>Eukaryota</taxon>
        <taxon>Fungi</taxon>
        <taxon>Dikarya</taxon>
        <taxon>Basidiomycota</taxon>
        <taxon>Agaricomycotina</taxon>
        <taxon>Agaricomycetes</taxon>
        <taxon>Polyporales</taxon>
        <taxon>Cerrenaceae</taxon>
        <taxon>Cerrena</taxon>
    </lineage>
</organism>
<reference evidence="1 2" key="1">
    <citation type="submission" date="2022-09" db="EMBL/GenBank/DDBJ databases">
        <authorList>
            <person name="Palmer J.M."/>
        </authorList>
    </citation>
    <scope>NUCLEOTIDE SEQUENCE [LARGE SCALE GENOMIC DNA]</scope>
    <source>
        <strain evidence="1 2">DSM 7382</strain>
    </source>
</reference>
<dbReference type="AlphaFoldDB" id="A0AAW0GLL0"/>
<evidence type="ECO:0000313" key="1">
    <source>
        <dbReference type="EMBL" id="KAK7693517.1"/>
    </source>
</evidence>
<keyword evidence="2" id="KW-1185">Reference proteome</keyword>